<comment type="caution">
    <text evidence="2">The sequence shown here is derived from an EMBL/GenBank/DDBJ whole genome shotgun (WGS) entry which is preliminary data.</text>
</comment>
<dbReference type="AlphaFoldDB" id="A0AAP0INI4"/>
<accession>A0AAP0INI4</accession>
<sequence>MATAGHSRTSFYSIKLTWSYFLKAISSFDFGCKQHTEYETRDVGIPTNQQFLRQQSQPQQSNNNKRKALDEALSPERTKPRYRGITTVV</sequence>
<evidence type="ECO:0000313" key="2">
    <source>
        <dbReference type="EMBL" id="KAK9118844.1"/>
    </source>
</evidence>
<feature type="compositionally biased region" description="Low complexity" evidence="1">
    <location>
        <begin position="52"/>
        <end position="63"/>
    </location>
</feature>
<feature type="region of interest" description="Disordered" evidence="1">
    <location>
        <begin position="52"/>
        <end position="89"/>
    </location>
</feature>
<gene>
    <name evidence="2" type="ORF">Scep_016937</name>
</gene>
<keyword evidence="3" id="KW-1185">Reference proteome</keyword>
<feature type="compositionally biased region" description="Basic and acidic residues" evidence="1">
    <location>
        <begin position="67"/>
        <end position="79"/>
    </location>
</feature>
<reference evidence="2 3" key="1">
    <citation type="submission" date="2024-01" db="EMBL/GenBank/DDBJ databases">
        <title>Genome assemblies of Stephania.</title>
        <authorList>
            <person name="Yang L."/>
        </authorList>
    </citation>
    <scope>NUCLEOTIDE SEQUENCE [LARGE SCALE GENOMIC DNA]</scope>
    <source>
        <strain evidence="2">JXDWG</strain>
        <tissue evidence="2">Leaf</tissue>
    </source>
</reference>
<evidence type="ECO:0000256" key="1">
    <source>
        <dbReference type="SAM" id="MobiDB-lite"/>
    </source>
</evidence>
<dbReference type="EMBL" id="JBBNAG010000007">
    <property type="protein sequence ID" value="KAK9118844.1"/>
    <property type="molecule type" value="Genomic_DNA"/>
</dbReference>
<evidence type="ECO:0000313" key="3">
    <source>
        <dbReference type="Proteomes" id="UP001419268"/>
    </source>
</evidence>
<proteinExistence type="predicted"/>
<protein>
    <submittedName>
        <fullName evidence="2">Uncharacterized protein</fullName>
    </submittedName>
</protein>
<dbReference type="Proteomes" id="UP001419268">
    <property type="component" value="Unassembled WGS sequence"/>
</dbReference>
<organism evidence="2 3">
    <name type="scientific">Stephania cephalantha</name>
    <dbReference type="NCBI Taxonomy" id="152367"/>
    <lineage>
        <taxon>Eukaryota</taxon>
        <taxon>Viridiplantae</taxon>
        <taxon>Streptophyta</taxon>
        <taxon>Embryophyta</taxon>
        <taxon>Tracheophyta</taxon>
        <taxon>Spermatophyta</taxon>
        <taxon>Magnoliopsida</taxon>
        <taxon>Ranunculales</taxon>
        <taxon>Menispermaceae</taxon>
        <taxon>Menispermoideae</taxon>
        <taxon>Cissampelideae</taxon>
        <taxon>Stephania</taxon>
    </lineage>
</organism>
<name>A0AAP0INI4_9MAGN</name>